<dbReference type="InterPro" id="IPR036388">
    <property type="entry name" value="WH-like_DNA-bd_sf"/>
</dbReference>
<dbReference type="SUPFAM" id="SSF53098">
    <property type="entry name" value="Ribonuclease H-like"/>
    <property type="match status" value="1"/>
</dbReference>
<dbReference type="Pfam" id="PF13683">
    <property type="entry name" value="rve_3"/>
    <property type="match status" value="1"/>
</dbReference>
<feature type="domain" description="Integrase catalytic" evidence="2">
    <location>
        <begin position="138"/>
        <end position="305"/>
    </location>
</feature>
<reference evidence="3 4" key="1">
    <citation type="submission" date="2024-02" db="EMBL/GenBank/DDBJ databases">
        <title>A novel Gemmatimonadota bacterium.</title>
        <authorList>
            <person name="Du Z.-J."/>
            <person name="Ye Y.-Q."/>
        </authorList>
    </citation>
    <scope>NUCLEOTIDE SEQUENCE [LARGE SCALE GENOMIC DNA]</scope>
    <source>
        <strain evidence="3 4">DH-20</strain>
    </source>
</reference>
<dbReference type="PANTHER" id="PTHR47515:SF2">
    <property type="entry name" value="INTEGRASE CORE DOMAIN PROTEIN"/>
    <property type="match status" value="1"/>
</dbReference>
<accession>A0ABU9EAG9</accession>
<dbReference type="PROSITE" id="PS50994">
    <property type="entry name" value="INTEGRASE"/>
    <property type="match status" value="1"/>
</dbReference>
<dbReference type="InterPro" id="IPR036397">
    <property type="entry name" value="RNaseH_sf"/>
</dbReference>
<keyword evidence="4" id="KW-1185">Reference proteome</keyword>
<dbReference type="InterPro" id="IPR047656">
    <property type="entry name" value="IS481-like_transpos"/>
</dbReference>
<sequence length="390" mass="45794">MPWRTATVERERARFAIEAELSELPHAELCRRFGISRRTGYKWIQRYEEEGLAGLRDRSHRPRSCPHATSNFVVERILELRRRYDWGARKIRKKLLDDPEIDDVPSPYTITRVLRRHGCIEPRKPRRKRTHPGPPLTIEPEPNATWTADFKGEFRTKDGKLCYPLTVQDGHTRFLLECRAMHRLSMEATQRSFTRVFRTFGLPHRIRTDNGHPFASTAIAGLSQLSIWWISLGILPEYIEPGKPQQNGRHERMHRTLKKRTASPPRSNIRAQQRRFNEFRGVYNTERPHEALDMETPASVYEPSPRPFIERPASPAYPDYFETRIVSGDSTLRWKSRKVFVSSLLKYRSVGLEQIGDGVWAVYFGPVHLGWLDEADYRIMDVKDRARRRR</sequence>
<organism evidence="3 4">
    <name type="scientific">Gaopeijia maritima</name>
    <dbReference type="NCBI Taxonomy" id="3119007"/>
    <lineage>
        <taxon>Bacteria</taxon>
        <taxon>Pseudomonadati</taxon>
        <taxon>Gemmatimonadota</taxon>
        <taxon>Longimicrobiia</taxon>
        <taxon>Gaopeijiales</taxon>
        <taxon>Gaopeijiaceae</taxon>
        <taxon>Gaopeijia</taxon>
    </lineage>
</organism>
<dbReference type="EMBL" id="JBBHLI010000007">
    <property type="protein sequence ID" value="MEK9501703.1"/>
    <property type="molecule type" value="Genomic_DNA"/>
</dbReference>
<evidence type="ECO:0000313" key="3">
    <source>
        <dbReference type="EMBL" id="MEK9501703.1"/>
    </source>
</evidence>
<dbReference type="SUPFAM" id="SSF46689">
    <property type="entry name" value="Homeodomain-like"/>
    <property type="match status" value="1"/>
</dbReference>
<dbReference type="InterPro" id="IPR012337">
    <property type="entry name" value="RNaseH-like_sf"/>
</dbReference>
<dbReference type="Pfam" id="PF13565">
    <property type="entry name" value="HTH_32"/>
    <property type="match status" value="1"/>
</dbReference>
<comment type="caution">
    <text evidence="3">The sequence shown here is derived from an EMBL/GenBank/DDBJ whole genome shotgun (WGS) entry which is preliminary data.</text>
</comment>
<evidence type="ECO:0000313" key="4">
    <source>
        <dbReference type="Proteomes" id="UP001484239"/>
    </source>
</evidence>
<dbReference type="InterPro" id="IPR009057">
    <property type="entry name" value="Homeodomain-like_sf"/>
</dbReference>
<dbReference type="RefSeq" id="WP_405278674.1">
    <property type="nucleotide sequence ID" value="NZ_JBBHLI010000007.1"/>
</dbReference>
<evidence type="ECO:0000259" key="2">
    <source>
        <dbReference type="PROSITE" id="PS50994"/>
    </source>
</evidence>
<dbReference type="Gene3D" id="1.10.10.10">
    <property type="entry name" value="Winged helix-like DNA-binding domain superfamily/Winged helix DNA-binding domain"/>
    <property type="match status" value="1"/>
</dbReference>
<protein>
    <submittedName>
        <fullName evidence="3">IS481 family transposase</fullName>
    </submittedName>
</protein>
<evidence type="ECO:0000256" key="1">
    <source>
        <dbReference type="SAM" id="MobiDB-lite"/>
    </source>
</evidence>
<proteinExistence type="predicted"/>
<dbReference type="InterPro" id="IPR001584">
    <property type="entry name" value="Integrase_cat-core"/>
</dbReference>
<dbReference type="Gene3D" id="3.30.420.10">
    <property type="entry name" value="Ribonuclease H-like superfamily/Ribonuclease H"/>
    <property type="match status" value="1"/>
</dbReference>
<name>A0ABU9EAG9_9BACT</name>
<dbReference type="NCBIfam" id="NF033577">
    <property type="entry name" value="transpos_IS481"/>
    <property type="match status" value="1"/>
</dbReference>
<dbReference type="PANTHER" id="PTHR47515">
    <property type="entry name" value="LOW CALCIUM RESPONSE LOCUS PROTEIN T"/>
    <property type="match status" value="1"/>
</dbReference>
<dbReference type="Proteomes" id="UP001484239">
    <property type="component" value="Unassembled WGS sequence"/>
</dbReference>
<gene>
    <name evidence="3" type="ORF">WI372_11990</name>
</gene>
<feature type="region of interest" description="Disordered" evidence="1">
    <location>
        <begin position="123"/>
        <end position="142"/>
    </location>
</feature>